<dbReference type="SUPFAM" id="SSF51735">
    <property type="entry name" value="NAD(P)-binding Rossmann-fold domains"/>
    <property type="match status" value="1"/>
</dbReference>
<organism evidence="4 5">
    <name type="scientific">Cercospora berteroae</name>
    <dbReference type="NCBI Taxonomy" id="357750"/>
    <lineage>
        <taxon>Eukaryota</taxon>
        <taxon>Fungi</taxon>
        <taxon>Dikarya</taxon>
        <taxon>Ascomycota</taxon>
        <taxon>Pezizomycotina</taxon>
        <taxon>Dothideomycetes</taxon>
        <taxon>Dothideomycetidae</taxon>
        <taxon>Mycosphaerellales</taxon>
        <taxon>Mycosphaerellaceae</taxon>
        <taxon>Cercospora</taxon>
    </lineage>
</organism>
<feature type="domain" description="NmrA-like" evidence="3">
    <location>
        <begin position="517"/>
        <end position="683"/>
    </location>
</feature>
<evidence type="ECO:0000313" key="5">
    <source>
        <dbReference type="Proteomes" id="UP000237631"/>
    </source>
</evidence>
<feature type="compositionally biased region" description="Polar residues" evidence="2">
    <location>
        <begin position="67"/>
        <end position="77"/>
    </location>
</feature>
<proteinExistence type="predicted"/>
<dbReference type="GO" id="GO:0000981">
    <property type="term" value="F:DNA-binding transcription factor activity, RNA polymerase II-specific"/>
    <property type="evidence" value="ECO:0007669"/>
    <property type="project" value="InterPro"/>
</dbReference>
<sequence length="761" mass="84952">MSVNKLASSLRPRLTSRVGLASIIRRRGQAVSAAKRCDEGKPKCIACMRHNVLCEYVDPQPRRSDGQHSAQHNSTFPPYSAPGIPPNDFFNHNMANELNLELRLMRQWTIETCEMFTANKDFWQKQATELGLTHRMILDAMFSLSALHISWQSLPDAARSPNPTSVGEAVRREMIINAQKYLQRALDGHTAAMSALNKENAKAVYTASVLLLYYSFLNLGEIAYEPTLPGYDHTFWTRLSGHTHYLCENWAAMDSGEQSMNDFDVFFGRPNLGDADQLFSEEQGKPFTALLTFAEEYDTSSTDDKAIYQNSVAYLAWIHKSITNDTEPALLNCQRLVAMPSQLGRRFTELVEHRQPRALLILAHILATTKLLAKQLPWLREIAERQIPPLQQLIPPAWQEMMKWPMEITFGPQQAAAIPNDQSNGYAFRDAAELVADSIMGSTPNGNIDSIRKVLVLGENRLSGSILSGLSQASSTQYELHLALHQKSSPPTDSHVSVHTTDFSSESLKVIFHELKPDVVFSTSHGGSFDTQRTIIDTAISAGIPRFVPAEFGQDSQNTALHDRLPPLKGRWQCIQYLKELSDKGTIEWVAPATCLQLDQAIMSGNIGFDLKWQSVTVHGTGEEDLAASSTQWNGKVAAGILKNWNEVKNQYLYVPGMITTVNTCLEALQNVTGQKWERGNNEVEDMVREAERRIERGFPDAGMFLLEKSVLCDEGLNAVGPFREKDGKAVLRLEGERVEDVVGKVVHEFQHHGKVDCGCG</sequence>
<dbReference type="GO" id="GO:0008270">
    <property type="term" value="F:zinc ion binding"/>
    <property type="evidence" value="ECO:0007669"/>
    <property type="project" value="InterPro"/>
</dbReference>
<protein>
    <recommendedName>
        <fullName evidence="3">NmrA-like domain-containing protein</fullName>
    </recommendedName>
</protein>
<name>A0A2S6C260_9PEZI</name>
<dbReference type="InterPro" id="IPR036291">
    <property type="entry name" value="NAD(P)-bd_dom_sf"/>
</dbReference>
<reference evidence="5" key="1">
    <citation type="journal article" date="2017" name="bioRxiv">
        <title>Conservation of a gene cluster reveals novel cercosporin biosynthetic mechanisms and extends production to the genus Colletotrichum.</title>
        <authorList>
            <person name="de Jonge R."/>
            <person name="Ebert M.K."/>
            <person name="Huitt-Roehl C.R."/>
            <person name="Pal P."/>
            <person name="Suttle J.C."/>
            <person name="Spanner R.E."/>
            <person name="Neubauer J.D."/>
            <person name="Jurick W.M.II."/>
            <person name="Stott K.A."/>
            <person name="Secor G.A."/>
            <person name="Thomma B.P.H.J."/>
            <person name="Van de Peer Y."/>
            <person name="Townsend C.A."/>
            <person name="Bolton M.D."/>
        </authorList>
    </citation>
    <scope>NUCLEOTIDE SEQUENCE [LARGE SCALE GENOMIC DNA]</scope>
    <source>
        <strain evidence="5">CBS538.71</strain>
    </source>
</reference>
<dbReference type="PANTHER" id="PTHR47657:SF14">
    <property type="entry name" value="ZN(2)-C6 FUNGAL-TYPE DOMAIN-CONTAINING PROTEIN"/>
    <property type="match status" value="1"/>
</dbReference>
<dbReference type="InterPro" id="IPR008030">
    <property type="entry name" value="NmrA-like"/>
</dbReference>
<evidence type="ECO:0000259" key="3">
    <source>
        <dbReference type="Pfam" id="PF05368"/>
    </source>
</evidence>
<evidence type="ECO:0000256" key="1">
    <source>
        <dbReference type="ARBA" id="ARBA00023242"/>
    </source>
</evidence>
<comment type="caution">
    <text evidence="4">The sequence shown here is derived from an EMBL/GenBank/DDBJ whole genome shotgun (WGS) entry which is preliminary data.</text>
</comment>
<dbReference type="InterPro" id="IPR052400">
    <property type="entry name" value="Zn2-C6_fungal_TF"/>
</dbReference>
<evidence type="ECO:0000313" key="4">
    <source>
        <dbReference type="EMBL" id="PPJ53809.1"/>
    </source>
</evidence>
<dbReference type="Gene3D" id="3.90.25.10">
    <property type="entry name" value="UDP-galactose 4-epimerase, domain 1"/>
    <property type="match status" value="1"/>
</dbReference>
<evidence type="ECO:0000256" key="2">
    <source>
        <dbReference type="SAM" id="MobiDB-lite"/>
    </source>
</evidence>
<dbReference type="Gene3D" id="3.40.50.720">
    <property type="entry name" value="NAD(P)-binding Rossmann-like Domain"/>
    <property type="match status" value="1"/>
</dbReference>
<keyword evidence="5" id="KW-1185">Reference proteome</keyword>
<accession>A0A2S6C260</accession>
<dbReference type="EMBL" id="PNEN01000575">
    <property type="protein sequence ID" value="PPJ53809.1"/>
    <property type="molecule type" value="Genomic_DNA"/>
</dbReference>
<keyword evidence="1" id="KW-0539">Nucleus</keyword>
<dbReference type="OrthoDB" id="416217at2759"/>
<gene>
    <name evidence="4" type="ORF">CBER1_03260</name>
</gene>
<dbReference type="Proteomes" id="UP000237631">
    <property type="component" value="Unassembled WGS sequence"/>
</dbReference>
<dbReference type="PANTHER" id="PTHR47657">
    <property type="entry name" value="STEROL REGULATORY ELEMENT-BINDING PROTEIN ECM22"/>
    <property type="match status" value="1"/>
</dbReference>
<dbReference type="AlphaFoldDB" id="A0A2S6C260"/>
<dbReference type="Pfam" id="PF05368">
    <property type="entry name" value="NmrA"/>
    <property type="match status" value="1"/>
</dbReference>
<dbReference type="CDD" id="cd00067">
    <property type="entry name" value="GAL4"/>
    <property type="match status" value="1"/>
</dbReference>
<dbReference type="InterPro" id="IPR001138">
    <property type="entry name" value="Zn2Cys6_DnaBD"/>
</dbReference>
<feature type="region of interest" description="Disordered" evidence="2">
    <location>
        <begin position="61"/>
        <end position="82"/>
    </location>
</feature>